<proteinExistence type="predicted"/>
<reference evidence="1 2" key="2">
    <citation type="submission" date="2016-03" db="EMBL/GenBank/DDBJ databases">
        <title>New uncultured bacterium of the family Gallionellaceae from acid mine drainage: description and reconstruction of genome based on metagenomic analysis of microbial community.</title>
        <authorList>
            <person name="Kadnikov V."/>
            <person name="Ivasenko D."/>
            <person name="Beletsky A."/>
            <person name="Mardanov A."/>
            <person name="Danilova E."/>
            <person name="Pimenov N."/>
            <person name="Karnachuk O."/>
            <person name="Ravin N."/>
        </authorList>
    </citation>
    <scope>NUCLEOTIDE SEQUENCE [LARGE SCALE GENOMIC DNA]</scope>
    <source>
        <strain evidence="1">ShG14-8</strain>
    </source>
</reference>
<reference evidence="1 2" key="1">
    <citation type="submission" date="2016-02" db="EMBL/GenBank/DDBJ databases">
        <authorList>
            <person name="Wen L."/>
            <person name="He K."/>
            <person name="Yang H."/>
        </authorList>
    </citation>
    <scope>NUCLEOTIDE SEQUENCE [LARGE SCALE GENOMIC DNA]</scope>
    <source>
        <strain evidence="1">ShG14-8</strain>
    </source>
</reference>
<sequence length="204" mass="22347">MFYQILLMGISTMIKPLVISIHWLGITGHFDPSYLAKAFHNCVFSSQYPDNQFDLYPFEYQGVSGRGYQHIHQWSGTGAYLYVNPLDGAIHSHLELRGNFCEAFQGSLSNLLALIKEAASEASLVGNTLTDFNPSLGKLNGTRLDIAFDHVPFTPNDQYVAYVGKLASATRYAHECVAGVRRVGVAGNGEAVCSLVQTAAYATF</sequence>
<evidence type="ECO:0000313" key="1">
    <source>
        <dbReference type="EMBL" id="KXS30657.1"/>
    </source>
</evidence>
<accession>A0A139BNS5</accession>
<protein>
    <submittedName>
        <fullName evidence="1">Uncharacterized protein</fullName>
    </submittedName>
</protein>
<comment type="caution">
    <text evidence="1">The sequence shown here is derived from an EMBL/GenBank/DDBJ whole genome shotgun (WGS) entry which is preliminary data.</text>
</comment>
<name>A0A139BNS5_9PROT</name>
<evidence type="ECO:0000313" key="2">
    <source>
        <dbReference type="Proteomes" id="UP000070578"/>
    </source>
</evidence>
<gene>
    <name evidence="1" type="ORF">AWT59_3222</name>
</gene>
<dbReference type="Proteomes" id="UP000070578">
    <property type="component" value="Unassembled WGS sequence"/>
</dbReference>
<dbReference type="AlphaFoldDB" id="A0A139BNS5"/>
<organism evidence="1 2">
    <name type="scientific">Candidatus Gallionella acididurans</name>
    <dbReference type="NCBI Taxonomy" id="1796491"/>
    <lineage>
        <taxon>Bacteria</taxon>
        <taxon>Pseudomonadati</taxon>
        <taxon>Pseudomonadota</taxon>
        <taxon>Betaproteobacteria</taxon>
        <taxon>Nitrosomonadales</taxon>
        <taxon>Gallionellaceae</taxon>
        <taxon>Gallionella</taxon>
    </lineage>
</organism>
<dbReference type="EMBL" id="LSLI01000174">
    <property type="protein sequence ID" value="KXS30657.1"/>
    <property type="molecule type" value="Genomic_DNA"/>
</dbReference>